<evidence type="ECO:0000256" key="7">
    <source>
        <dbReference type="PROSITE-ProRule" id="PRU00473"/>
    </source>
</evidence>
<dbReference type="GO" id="GO:0005886">
    <property type="term" value="C:plasma membrane"/>
    <property type="evidence" value="ECO:0007669"/>
    <property type="project" value="UniProtKB-SubCell"/>
</dbReference>
<dbReference type="OrthoDB" id="9815217at2"/>
<dbReference type="InterPro" id="IPR006665">
    <property type="entry name" value="OmpA-like"/>
</dbReference>
<feature type="coiled-coil region" evidence="8">
    <location>
        <begin position="77"/>
        <end position="105"/>
    </location>
</feature>
<evidence type="ECO:0000256" key="8">
    <source>
        <dbReference type="SAM" id="Coils"/>
    </source>
</evidence>
<dbReference type="InterPro" id="IPR050330">
    <property type="entry name" value="Bact_OuterMem_StrucFunc"/>
</dbReference>
<dbReference type="Gene3D" id="3.30.1330.60">
    <property type="entry name" value="OmpA-like domain"/>
    <property type="match status" value="1"/>
</dbReference>
<dbReference type="Pfam" id="PF13677">
    <property type="entry name" value="MotB_plug"/>
    <property type="match status" value="1"/>
</dbReference>
<sequence>MKRRGEEGEKQNHERWLITYSDLITLLLIFFIVMYTLSKIDANKYHAIAASLSKSMGGSQSILDNGGPSIVPGVGEAKELEAGLEKAEQESMERIKKQIEEYVNQQGLAGKVTVTIEERGVVVSFQDVVLFPLGSDALNNFSREIVDTVGAILHQTPNYIRVEGHTDNLPIRTGRFPSNWELSLARSATVVHRLIQFSSIPPDRLSATGYGEYRPRMPNDTDANRQQNRRVDIIVLRTKFQEVEPEAIIKSMSIPMDKKE</sequence>
<comment type="similarity">
    <text evidence="2">Belongs to the MotB family.</text>
</comment>
<dbReference type="InterPro" id="IPR036737">
    <property type="entry name" value="OmpA-like_sf"/>
</dbReference>
<evidence type="ECO:0000256" key="3">
    <source>
        <dbReference type="ARBA" id="ARBA00022475"/>
    </source>
</evidence>
<evidence type="ECO:0000313" key="12">
    <source>
        <dbReference type="Proteomes" id="UP000183997"/>
    </source>
</evidence>
<evidence type="ECO:0000256" key="1">
    <source>
        <dbReference type="ARBA" id="ARBA00004162"/>
    </source>
</evidence>
<comment type="subcellular location">
    <subcellularLocation>
        <location evidence="1">Cell membrane</location>
        <topology evidence="1">Single-pass membrane protein</topology>
    </subcellularLocation>
</comment>
<dbReference type="Proteomes" id="UP000183997">
    <property type="component" value="Unassembled WGS sequence"/>
</dbReference>
<keyword evidence="6 7" id="KW-0472">Membrane</keyword>
<name>A0A1M6REH4_9FIRM</name>
<dbReference type="EMBL" id="FRAR01000010">
    <property type="protein sequence ID" value="SHK30852.1"/>
    <property type="molecule type" value="Genomic_DNA"/>
</dbReference>
<dbReference type="Pfam" id="PF00691">
    <property type="entry name" value="OmpA"/>
    <property type="match status" value="1"/>
</dbReference>
<dbReference type="PROSITE" id="PS51123">
    <property type="entry name" value="OMPA_2"/>
    <property type="match status" value="1"/>
</dbReference>
<dbReference type="InterPro" id="IPR025713">
    <property type="entry name" value="MotB-like_N_dom"/>
</dbReference>
<dbReference type="CDD" id="cd07185">
    <property type="entry name" value="OmpA_C-like"/>
    <property type="match status" value="1"/>
</dbReference>
<accession>A0A1M6REH4</accession>
<keyword evidence="3" id="KW-1003">Cell membrane</keyword>
<evidence type="ECO:0000256" key="4">
    <source>
        <dbReference type="ARBA" id="ARBA00022692"/>
    </source>
</evidence>
<evidence type="ECO:0000313" key="11">
    <source>
        <dbReference type="EMBL" id="SHK30852.1"/>
    </source>
</evidence>
<dbReference type="STRING" id="1121421.SAMN02745123_01457"/>
<feature type="transmembrane region" description="Helical" evidence="9">
    <location>
        <begin position="20"/>
        <end position="37"/>
    </location>
</feature>
<dbReference type="PANTHER" id="PTHR30329:SF21">
    <property type="entry name" value="LIPOPROTEIN YIAD-RELATED"/>
    <property type="match status" value="1"/>
</dbReference>
<feature type="domain" description="OmpA-like" evidence="10">
    <location>
        <begin position="118"/>
        <end position="239"/>
    </location>
</feature>
<evidence type="ECO:0000256" key="9">
    <source>
        <dbReference type="SAM" id="Phobius"/>
    </source>
</evidence>
<evidence type="ECO:0000256" key="6">
    <source>
        <dbReference type="ARBA" id="ARBA00023136"/>
    </source>
</evidence>
<dbReference type="AlphaFoldDB" id="A0A1M6REH4"/>
<keyword evidence="5 9" id="KW-1133">Transmembrane helix</keyword>
<keyword evidence="8" id="KW-0175">Coiled coil</keyword>
<reference evidence="12" key="1">
    <citation type="submission" date="2016-11" db="EMBL/GenBank/DDBJ databases">
        <authorList>
            <person name="Varghese N."/>
            <person name="Submissions S."/>
        </authorList>
    </citation>
    <scope>NUCLEOTIDE SEQUENCE [LARGE SCALE GENOMIC DNA]</scope>
    <source>
        <strain evidence="12">DSM 10349</strain>
    </source>
</reference>
<keyword evidence="12" id="KW-1185">Reference proteome</keyword>
<evidence type="ECO:0000256" key="5">
    <source>
        <dbReference type="ARBA" id="ARBA00022989"/>
    </source>
</evidence>
<evidence type="ECO:0000259" key="10">
    <source>
        <dbReference type="PROSITE" id="PS51123"/>
    </source>
</evidence>
<organism evidence="11 12">
    <name type="scientific">Desulforamulus aeronauticus DSM 10349</name>
    <dbReference type="NCBI Taxonomy" id="1121421"/>
    <lineage>
        <taxon>Bacteria</taxon>
        <taxon>Bacillati</taxon>
        <taxon>Bacillota</taxon>
        <taxon>Clostridia</taxon>
        <taxon>Eubacteriales</taxon>
        <taxon>Peptococcaceae</taxon>
        <taxon>Desulforamulus</taxon>
    </lineage>
</organism>
<protein>
    <submittedName>
        <fullName evidence="11">Chemotaxis protein MotB</fullName>
    </submittedName>
</protein>
<proteinExistence type="inferred from homology"/>
<gene>
    <name evidence="11" type="ORF">SAMN02745123_01457</name>
</gene>
<evidence type="ECO:0000256" key="2">
    <source>
        <dbReference type="ARBA" id="ARBA00008914"/>
    </source>
</evidence>
<keyword evidence="4 9" id="KW-0812">Transmembrane</keyword>
<dbReference type="PANTHER" id="PTHR30329">
    <property type="entry name" value="STATOR ELEMENT OF FLAGELLAR MOTOR COMPLEX"/>
    <property type="match status" value="1"/>
</dbReference>
<dbReference type="RefSeq" id="WP_072912468.1">
    <property type="nucleotide sequence ID" value="NZ_FRAR01000010.1"/>
</dbReference>
<dbReference type="SUPFAM" id="SSF103088">
    <property type="entry name" value="OmpA-like"/>
    <property type="match status" value="1"/>
</dbReference>